<organism evidence="3 4">
    <name type="scientific">Primorskyibacter flagellatus</name>
    <dbReference type="NCBI Taxonomy" id="1387277"/>
    <lineage>
        <taxon>Bacteria</taxon>
        <taxon>Pseudomonadati</taxon>
        <taxon>Pseudomonadota</taxon>
        <taxon>Alphaproteobacteria</taxon>
        <taxon>Rhodobacterales</taxon>
        <taxon>Roseobacteraceae</taxon>
        <taxon>Primorskyibacter</taxon>
    </lineage>
</organism>
<evidence type="ECO:0000256" key="1">
    <source>
        <dbReference type="SAM" id="MobiDB-lite"/>
    </source>
</evidence>
<protein>
    <submittedName>
        <fullName evidence="3">Uncharacterized protein</fullName>
    </submittedName>
</protein>
<dbReference type="Proteomes" id="UP000192330">
    <property type="component" value="Unassembled WGS sequence"/>
</dbReference>
<feature type="transmembrane region" description="Helical" evidence="2">
    <location>
        <begin position="93"/>
        <end position="112"/>
    </location>
</feature>
<feature type="compositionally biased region" description="Polar residues" evidence="1">
    <location>
        <begin position="164"/>
        <end position="175"/>
    </location>
</feature>
<dbReference type="AlphaFoldDB" id="A0A1W1Z9Z9"/>
<evidence type="ECO:0000256" key="2">
    <source>
        <dbReference type="SAM" id="Phobius"/>
    </source>
</evidence>
<keyword evidence="2" id="KW-0472">Membrane</keyword>
<dbReference type="RefSeq" id="WP_235866507.1">
    <property type="nucleotide sequence ID" value="NZ_FWYD01000001.1"/>
</dbReference>
<feature type="transmembrane region" description="Helical" evidence="2">
    <location>
        <begin position="43"/>
        <end position="61"/>
    </location>
</feature>
<evidence type="ECO:0000313" key="4">
    <source>
        <dbReference type="Proteomes" id="UP000192330"/>
    </source>
</evidence>
<gene>
    <name evidence="3" type="ORF">SAMN06295998_101377</name>
</gene>
<accession>A0A1W1Z9Z9</accession>
<feature type="transmembrane region" description="Helical" evidence="2">
    <location>
        <begin position="12"/>
        <end position="31"/>
    </location>
</feature>
<evidence type="ECO:0000313" key="3">
    <source>
        <dbReference type="EMBL" id="SMC45260.1"/>
    </source>
</evidence>
<keyword evidence="2" id="KW-0812">Transmembrane</keyword>
<proteinExistence type="predicted"/>
<keyword evidence="4" id="KW-1185">Reference proteome</keyword>
<feature type="region of interest" description="Disordered" evidence="1">
    <location>
        <begin position="153"/>
        <end position="175"/>
    </location>
</feature>
<dbReference type="EMBL" id="FWYD01000001">
    <property type="protein sequence ID" value="SMC45260.1"/>
    <property type="molecule type" value="Genomic_DNA"/>
</dbReference>
<feature type="transmembrane region" description="Helical" evidence="2">
    <location>
        <begin position="68"/>
        <end position="87"/>
    </location>
</feature>
<reference evidence="3 4" key="1">
    <citation type="submission" date="2017-04" db="EMBL/GenBank/DDBJ databases">
        <authorList>
            <person name="Afonso C.L."/>
            <person name="Miller P.J."/>
            <person name="Scott M.A."/>
            <person name="Spackman E."/>
            <person name="Goraichik I."/>
            <person name="Dimitrov K.M."/>
            <person name="Suarez D.L."/>
            <person name="Swayne D.E."/>
        </authorList>
    </citation>
    <scope>NUCLEOTIDE SEQUENCE [LARGE SCALE GENOMIC DNA]</scope>
    <source>
        <strain evidence="3 4">CGMCC 1.12644</strain>
    </source>
</reference>
<dbReference type="STRING" id="1387277.SAMN06295998_101377"/>
<keyword evidence="2" id="KW-1133">Transmembrane helix</keyword>
<name>A0A1W1Z9Z9_9RHOB</name>
<sequence length="175" mass="18367">MRRIGNHPTRQFSEVAKTGALLAAIVLHNLIYPLSTGGGVGPLIFYAVYASIFVAGTWALTADARWRVAALGSGVAVFAAGVVNSYAGSGGVALAVYLTSIAYHAVMIVVLVRYTFTARTVMTEVILAATSLTLCWGRYSPPCSGWSCGWSRALSSPRPGPRCNGSSFSTTATSR</sequence>